<evidence type="ECO:0000259" key="6">
    <source>
        <dbReference type="PROSITE" id="PS51670"/>
    </source>
</evidence>
<accession>A0A915HYA8</accession>
<dbReference type="AlphaFoldDB" id="A0A915HYA8"/>
<dbReference type="PRINTS" id="PR00480">
    <property type="entry name" value="ASTACIN"/>
</dbReference>
<keyword evidence="5" id="KW-0378">Hydrolase</keyword>
<dbReference type="PANTHER" id="PTHR10127:SF850">
    <property type="entry name" value="METALLOENDOPEPTIDASE"/>
    <property type="match status" value="1"/>
</dbReference>
<dbReference type="PROSITE" id="PS51670">
    <property type="entry name" value="SHKT"/>
    <property type="match status" value="1"/>
</dbReference>
<dbReference type="GO" id="GO:0004222">
    <property type="term" value="F:metalloendopeptidase activity"/>
    <property type="evidence" value="ECO:0007669"/>
    <property type="project" value="UniProtKB-UniRule"/>
</dbReference>
<dbReference type="GO" id="GO:0006508">
    <property type="term" value="P:proteolysis"/>
    <property type="evidence" value="ECO:0007669"/>
    <property type="project" value="UniProtKB-KW"/>
</dbReference>
<name>A0A915HYA8_ROMCU</name>
<dbReference type="PANTHER" id="PTHR10127">
    <property type="entry name" value="DISCOIDIN, CUB, EGF, LAMININ , AND ZINC METALLOPROTEASE DOMAIN CONTAINING"/>
    <property type="match status" value="1"/>
</dbReference>
<evidence type="ECO:0000256" key="2">
    <source>
        <dbReference type="ARBA" id="ARBA00023145"/>
    </source>
</evidence>
<dbReference type="InterPro" id="IPR006026">
    <property type="entry name" value="Peptidase_Metallo"/>
</dbReference>
<protein>
    <recommendedName>
        <fullName evidence="5">Metalloendopeptidase</fullName>
        <ecNumber evidence="5">3.4.24.-</ecNumber>
    </recommendedName>
</protein>
<dbReference type="Gene3D" id="3.40.390.10">
    <property type="entry name" value="Collagenase (Catalytic Domain)"/>
    <property type="match status" value="2"/>
</dbReference>
<sequence>MYLRISRRRNGPKSSINSIIDPRSLNNGVAYGITPSLAYGSPLEGSLAADHFRSIISNEHAFLNFGRKPPLFNDICDSIHRRNLASSLLFDRPPPVDYSMPRTATYGMDSPNTVDMSQPGHRLFFASKDMDMVQNSINDNRDGDHFDEIYDGKSSDSLKSIHRTNQTDRRPDEFKNRPAWRDDDLFEGDYLYFDEFTVEEINKLSEQKSHINGTRRIKRYDSTLDRQVVWPKGIVPYVIEDVLTRELRGILAVSMKTIEKNSCVRFIPHAEYVLDKTVYPLLIKKEDRHRCISTIGIDGSRTNEQHSRKDRDDFVDVLWQNVQQNKTKNFAKYSFPFATYTPYDYTSILHYEDTAFSVDPDQGYKTMEPRMRNHRITFNDKMSMFDIIKLNKHYGCGEDAKECRDRLPVSKCQVIGLGMVRFGSWKPDDAKCLDEHWAFQNCPLTCGLCFKFSKNNRRVIRRWKRSLTINDINTTGSLLSVSGDEESQKDNMPYHCITWKRNGYCTHEKYKIFMKKNCASTCELSSNT</sequence>
<keyword evidence="5" id="KW-0482">Metalloprotease</keyword>
<dbReference type="GO" id="GO:0008270">
    <property type="term" value="F:zinc ion binding"/>
    <property type="evidence" value="ECO:0007669"/>
    <property type="project" value="InterPro"/>
</dbReference>
<keyword evidence="8" id="KW-1185">Reference proteome</keyword>
<dbReference type="SMART" id="SM00254">
    <property type="entry name" value="ShKT"/>
    <property type="match status" value="2"/>
</dbReference>
<dbReference type="WBParaSite" id="nRc.2.0.1.t06408-RA">
    <property type="protein sequence ID" value="nRc.2.0.1.t06408-RA"/>
    <property type="gene ID" value="nRc.2.0.1.g06408"/>
</dbReference>
<dbReference type="PROSITE" id="PS51864">
    <property type="entry name" value="ASTACIN"/>
    <property type="match status" value="1"/>
</dbReference>
<evidence type="ECO:0000313" key="8">
    <source>
        <dbReference type="Proteomes" id="UP000887565"/>
    </source>
</evidence>
<keyword evidence="3" id="KW-1015">Disulfide bond</keyword>
<proteinExistence type="predicted"/>
<evidence type="ECO:0000313" key="9">
    <source>
        <dbReference type="WBParaSite" id="nRc.2.0.1.t06408-RA"/>
    </source>
</evidence>
<dbReference type="Pfam" id="PF01400">
    <property type="entry name" value="Astacin"/>
    <property type="match status" value="2"/>
</dbReference>
<keyword evidence="5" id="KW-0479">Metal-binding</keyword>
<dbReference type="Pfam" id="PF01549">
    <property type="entry name" value="ShK"/>
    <property type="match status" value="2"/>
</dbReference>
<organism evidence="8 9">
    <name type="scientific">Romanomermis culicivorax</name>
    <name type="common">Nematode worm</name>
    <dbReference type="NCBI Taxonomy" id="13658"/>
    <lineage>
        <taxon>Eukaryota</taxon>
        <taxon>Metazoa</taxon>
        <taxon>Ecdysozoa</taxon>
        <taxon>Nematoda</taxon>
        <taxon>Enoplea</taxon>
        <taxon>Dorylaimia</taxon>
        <taxon>Mermithida</taxon>
        <taxon>Mermithoidea</taxon>
        <taxon>Mermithidae</taxon>
        <taxon>Romanomermis</taxon>
    </lineage>
</organism>
<dbReference type="OMA" id="HYSPKAF"/>
<dbReference type="SUPFAM" id="SSF55486">
    <property type="entry name" value="Metalloproteases ('zincins'), catalytic domain"/>
    <property type="match status" value="1"/>
</dbReference>
<feature type="domain" description="Peptidase M12A" evidence="7">
    <location>
        <begin position="305"/>
        <end position="397"/>
    </location>
</feature>
<dbReference type="Proteomes" id="UP000887565">
    <property type="component" value="Unplaced"/>
</dbReference>
<reference evidence="9" key="1">
    <citation type="submission" date="2022-11" db="UniProtKB">
        <authorList>
            <consortium name="WormBaseParasite"/>
        </authorList>
    </citation>
    <scope>IDENTIFICATION</scope>
</reference>
<dbReference type="EC" id="3.4.24.-" evidence="5"/>
<evidence type="ECO:0000256" key="5">
    <source>
        <dbReference type="RuleBase" id="RU361183"/>
    </source>
</evidence>
<dbReference type="SMART" id="SM00235">
    <property type="entry name" value="ZnMc"/>
    <property type="match status" value="1"/>
</dbReference>
<comment type="cofactor">
    <cofactor evidence="5">
        <name>Zn(2+)</name>
        <dbReference type="ChEBI" id="CHEBI:29105"/>
    </cofactor>
    <text evidence="5">Binds 1 zinc ion per subunit.</text>
</comment>
<evidence type="ECO:0000256" key="1">
    <source>
        <dbReference type="ARBA" id="ARBA00002657"/>
    </source>
</evidence>
<comment type="function">
    <text evidence="1">Metalloprotease.</text>
</comment>
<keyword evidence="5" id="KW-0862">Zinc</keyword>
<dbReference type="InterPro" id="IPR003582">
    <property type="entry name" value="ShKT_dom"/>
</dbReference>
<keyword evidence="5" id="KW-0645">Protease</keyword>
<dbReference type="Gene3D" id="1.10.10.1940">
    <property type="match status" value="1"/>
</dbReference>
<evidence type="ECO:0000256" key="4">
    <source>
        <dbReference type="PROSITE-ProRule" id="PRU01005"/>
    </source>
</evidence>
<keyword evidence="2" id="KW-0865">Zymogen</keyword>
<evidence type="ECO:0000256" key="3">
    <source>
        <dbReference type="ARBA" id="ARBA00023157"/>
    </source>
</evidence>
<feature type="domain" description="ShKT" evidence="6">
    <location>
        <begin position="488"/>
        <end position="525"/>
    </location>
</feature>
<dbReference type="InterPro" id="IPR001506">
    <property type="entry name" value="Peptidase_M12A"/>
</dbReference>
<evidence type="ECO:0000259" key="7">
    <source>
        <dbReference type="PROSITE" id="PS51864"/>
    </source>
</evidence>
<dbReference type="InterPro" id="IPR024079">
    <property type="entry name" value="MetalloPept_cat_dom_sf"/>
</dbReference>
<comment type="caution">
    <text evidence="4">Lacks conserved residue(s) required for the propagation of feature annotation.</text>
</comment>